<dbReference type="GO" id="GO:0007166">
    <property type="term" value="P:cell surface receptor signaling pathway"/>
    <property type="evidence" value="ECO:0007669"/>
    <property type="project" value="InterPro"/>
</dbReference>
<evidence type="ECO:0000256" key="3">
    <source>
        <dbReference type="ARBA" id="ARBA00022989"/>
    </source>
</evidence>
<dbReference type="Gene3D" id="1.20.1070.10">
    <property type="entry name" value="Rhodopsin 7-helix transmembrane proteins"/>
    <property type="match status" value="1"/>
</dbReference>
<dbReference type="PANTHER" id="PTHR46953:SF1">
    <property type="entry name" value="G-PROTEIN COUPLED RECEPTOR MTH-LIKE 1-RELATED"/>
    <property type="match status" value="1"/>
</dbReference>
<dbReference type="AlphaFoldDB" id="A0A0C9R8N0"/>
<organism evidence="9">
    <name type="scientific">Fopius arisanus</name>
    <dbReference type="NCBI Taxonomy" id="64838"/>
    <lineage>
        <taxon>Eukaryota</taxon>
        <taxon>Metazoa</taxon>
        <taxon>Ecdysozoa</taxon>
        <taxon>Arthropoda</taxon>
        <taxon>Hexapoda</taxon>
        <taxon>Insecta</taxon>
        <taxon>Pterygota</taxon>
        <taxon>Neoptera</taxon>
        <taxon>Endopterygota</taxon>
        <taxon>Hymenoptera</taxon>
        <taxon>Apocrita</taxon>
        <taxon>Ichneumonoidea</taxon>
        <taxon>Braconidae</taxon>
        <taxon>Opiinae</taxon>
        <taxon>Fopius</taxon>
    </lineage>
</organism>
<evidence type="ECO:0000259" key="8">
    <source>
        <dbReference type="PROSITE" id="PS50261"/>
    </source>
</evidence>
<evidence type="ECO:0000256" key="2">
    <source>
        <dbReference type="ARBA" id="ARBA00022692"/>
    </source>
</evidence>
<dbReference type="GO" id="GO:0004930">
    <property type="term" value="F:G protein-coupled receptor activity"/>
    <property type="evidence" value="ECO:0007669"/>
    <property type="project" value="InterPro"/>
</dbReference>
<evidence type="ECO:0000256" key="5">
    <source>
        <dbReference type="SAM" id="MobiDB-lite"/>
    </source>
</evidence>
<dbReference type="Pfam" id="PF00002">
    <property type="entry name" value="7tm_2"/>
    <property type="match status" value="1"/>
</dbReference>
<evidence type="ECO:0000313" key="11">
    <source>
        <dbReference type="RefSeq" id="XP_011297233.1"/>
    </source>
</evidence>
<dbReference type="OrthoDB" id="8191206at2759"/>
<dbReference type="Proteomes" id="UP000694866">
    <property type="component" value="Unplaced"/>
</dbReference>
<accession>A0A9R1TUP1</accession>
<feature type="region of interest" description="Disordered" evidence="5">
    <location>
        <begin position="542"/>
        <end position="583"/>
    </location>
</feature>
<dbReference type="RefSeq" id="XP_011297233.1">
    <property type="nucleotide sequence ID" value="XM_011298931.1"/>
</dbReference>
<keyword evidence="2 6" id="KW-0812">Transmembrane</keyword>
<keyword evidence="4 6" id="KW-0472">Membrane</keyword>
<feature type="transmembrane region" description="Helical" evidence="6">
    <location>
        <begin position="338"/>
        <end position="362"/>
    </location>
</feature>
<evidence type="ECO:0000256" key="7">
    <source>
        <dbReference type="SAM" id="SignalP"/>
    </source>
</evidence>
<keyword evidence="7" id="KW-0732">Signal</keyword>
<gene>
    <name evidence="9" type="primary">mthl1_1</name>
    <name evidence="11" type="synonym">mthl1</name>
    <name evidence="9" type="ORF">g.20173</name>
</gene>
<evidence type="ECO:0000313" key="9">
    <source>
        <dbReference type="EMBL" id="JAG82491.1"/>
    </source>
</evidence>
<reference evidence="11" key="2">
    <citation type="submission" date="2025-04" db="UniProtKB">
        <authorList>
            <consortium name="RefSeq"/>
        </authorList>
    </citation>
    <scope>IDENTIFICATION</scope>
</reference>
<feature type="transmembrane region" description="Helical" evidence="6">
    <location>
        <begin position="272"/>
        <end position="295"/>
    </location>
</feature>
<feature type="compositionally biased region" description="Polar residues" evidence="5">
    <location>
        <begin position="542"/>
        <end position="576"/>
    </location>
</feature>
<dbReference type="InterPro" id="IPR017981">
    <property type="entry name" value="GPCR_2-like_7TM"/>
</dbReference>
<feature type="transmembrane region" description="Helical" evidence="6">
    <location>
        <begin position="505"/>
        <end position="527"/>
    </location>
</feature>
<evidence type="ECO:0000256" key="6">
    <source>
        <dbReference type="SAM" id="Phobius"/>
    </source>
</evidence>
<dbReference type="EMBL" id="GBYB01012724">
    <property type="protein sequence ID" value="JAG82491.1"/>
    <property type="molecule type" value="Transcribed_RNA"/>
</dbReference>
<evidence type="ECO:0000256" key="4">
    <source>
        <dbReference type="ARBA" id="ARBA00023136"/>
    </source>
</evidence>
<feature type="domain" description="G-protein coupled receptors family 2 profile 2" evidence="8">
    <location>
        <begin position="269"/>
        <end position="529"/>
    </location>
</feature>
<dbReference type="CTD" id="32637"/>
<feature type="signal peptide" evidence="7">
    <location>
        <begin position="1"/>
        <end position="20"/>
    </location>
</feature>
<dbReference type="PROSITE" id="PS50261">
    <property type="entry name" value="G_PROTEIN_RECEP_F2_4"/>
    <property type="match status" value="1"/>
</dbReference>
<dbReference type="PANTHER" id="PTHR46953">
    <property type="entry name" value="G-PROTEIN COUPLED RECEPTOR MTH-LIKE 1-RELATED"/>
    <property type="match status" value="1"/>
</dbReference>
<dbReference type="GeneID" id="105262993"/>
<feature type="transmembrane region" description="Helical" evidence="6">
    <location>
        <begin position="431"/>
        <end position="454"/>
    </location>
</feature>
<dbReference type="InterPro" id="IPR000832">
    <property type="entry name" value="GPCR_2_secretin-like"/>
</dbReference>
<feature type="chain" id="PRO_5044541648" evidence="7">
    <location>
        <begin position="21"/>
        <end position="583"/>
    </location>
</feature>
<accession>A0A0C9R8N0</accession>
<dbReference type="KEGG" id="fas:105262993"/>
<dbReference type="InterPro" id="IPR052808">
    <property type="entry name" value="GPCR_Mth-like"/>
</dbReference>
<keyword evidence="3 6" id="KW-1133">Transmembrane helix</keyword>
<name>A0A0C9R8N0_9HYME</name>
<feature type="transmembrane region" description="Helical" evidence="6">
    <location>
        <begin position="475"/>
        <end position="493"/>
    </location>
</feature>
<proteinExistence type="predicted"/>
<comment type="subcellular location">
    <subcellularLocation>
        <location evidence="1">Membrane</location>
        <topology evidence="1">Multi-pass membrane protein</topology>
    </subcellularLocation>
</comment>
<dbReference type="CDD" id="cd15039">
    <property type="entry name" value="7tmB3_Methuselah-like"/>
    <property type="match status" value="1"/>
</dbReference>
<dbReference type="GO" id="GO:0016020">
    <property type="term" value="C:membrane"/>
    <property type="evidence" value="ECO:0007669"/>
    <property type="project" value="UniProtKB-SubCell"/>
</dbReference>
<evidence type="ECO:0000256" key="1">
    <source>
        <dbReference type="ARBA" id="ARBA00004141"/>
    </source>
</evidence>
<protein>
    <submittedName>
        <fullName evidence="9">Mthl1_1 protein</fullName>
    </submittedName>
    <submittedName>
        <fullName evidence="11">Probable G-protein coupled receptor Mth-like 1</fullName>
    </submittedName>
</protein>
<feature type="transmembrane region" description="Helical" evidence="6">
    <location>
        <begin position="383"/>
        <end position="402"/>
    </location>
</feature>
<keyword evidence="10" id="KW-1185">Reference proteome</keyword>
<sequence>MSVKIYHLLLTGALCVSISASTTQTIILKCCKFGEKLEKPSDGDNLEKLKCVPNSKAWEPVIYSPSKKSIILQPPLHWKILEGKRPNCGDDKVLSFVPYSSFTPFIILEAGDAILEGGSGSTYGSSDYCADPKALLVCMPRKIETNRAAATMRPRVRRCCGENAVFSESRDGCQYMKEPENLSPLLPNASAIEMLPGFPICKNSENFTIIAEAKDAILQPDGGIYVDGINLPSLQYCVERIKEADGRAKVFACAEHGSRRPVIKPMDIRFTMYPVSLIISAIFLAATLAAGWLLPASHHVLHWRCQTHHVVCLMLGDLLMAVIQLASNSLHGNSCKALAIMAHFFFLAAFFWLNTMCFNIWWTFRDLRPASLEKGQETLRLRVYACYAWGGPLLVAGIAALLDHLPAQDNYTFLRPRFGEKQCWFYGDTEILAYFHGPIGVLLAINVMFFIATARELTCGLWKGEFVKSTTERAALGRVCLKLVFVMGVTWIADVISWAVGGPDYMWYFTDLINALQGLFIFIVVGWQPQVRAGLKRLFNRNPRTNAGRQGNGLSTTSHGMPSMGDSVTQNPSTKTAPLETIC</sequence>
<reference evidence="9" key="1">
    <citation type="submission" date="2015-01" db="EMBL/GenBank/DDBJ databases">
        <title>Transcriptome Assembly of Fopius arisanus.</title>
        <authorList>
            <person name="Geib S."/>
        </authorList>
    </citation>
    <scope>NUCLEOTIDE SEQUENCE</scope>
</reference>
<feature type="transmembrane region" description="Helical" evidence="6">
    <location>
        <begin position="307"/>
        <end position="326"/>
    </location>
</feature>
<evidence type="ECO:0000313" key="10">
    <source>
        <dbReference type="Proteomes" id="UP000694866"/>
    </source>
</evidence>